<protein>
    <submittedName>
        <fullName evidence="2">Uncharacterized protein</fullName>
    </submittedName>
</protein>
<keyword evidence="3" id="KW-1185">Reference proteome</keyword>
<feature type="compositionally biased region" description="Basic and acidic residues" evidence="1">
    <location>
        <begin position="1"/>
        <end position="16"/>
    </location>
</feature>
<evidence type="ECO:0000256" key="1">
    <source>
        <dbReference type="SAM" id="MobiDB-lite"/>
    </source>
</evidence>
<proteinExistence type="predicted"/>
<dbReference type="EMBL" id="BOMW01000035">
    <property type="protein sequence ID" value="GIF06309.1"/>
    <property type="molecule type" value="Genomic_DNA"/>
</dbReference>
<dbReference type="AlphaFoldDB" id="A0A919TLE5"/>
<evidence type="ECO:0000313" key="2">
    <source>
        <dbReference type="EMBL" id="GIF06309.1"/>
    </source>
</evidence>
<organism evidence="2 3">
    <name type="scientific">Actinoplanes siamensis</name>
    <dbReference type="NCBI Taxonomy" id="1223317"/>
    <lineage>
        <taxon>Bacteria</taxon>
        <taxon>Bacillati</taxon>
        <taxon>Actinomycetota</taxon>
        <taxon>Actinomycetes</taxon>
        <taxon>Micromonosporales</taxon>
        <taxon>Micromonosporaceae</taxon>
        <taxon>Actinoplanes</taxon>
    </lineage>
</organism>
<sequence>MPAGRPPDRVPGHPSRDGNGTLLGSSLRARPAIVVAAVAGLAVSGGIAWAQWRLTGSGQATGTAGTVLGLRLSGQPSPQEPLYPGKLTALSVTVHNDNRFPVLVTTIRAGAGAVTADAAHRAAGCVTTGVSFAKPATAVAWPVPSRSSATFRVSNAVKMTNASDSACRGATFTVPLAASGRSDAR</sequence>
<reference evidence="2" key="1">
    <citation type="submission" date="2021-01" db="EMBL/GenBank/DDBJ databases">
        <title>Whole genome shotgun sequence of Actinoplanes siamensis NBRC 109076.</title>
        <authorList>
            <person name="Komaki H."/>
            <person name="Tamura T."/>
        </authorList>
    </citation>
    <scope>NUCLEOTIDE SEQUENCE</scope>
    <source>
        <strain evidence="2">NBRC 109076</strain>
    </source>
</reference>
<comment type="caution">
    <text evidence="2">The sequence shown here is derived from an EMBL/GenBank/DDBJ whole genome shotgun (WGS) entry which is preliminary data.</text>
</comment>
<evidence type="ECO:0000313" key="3">
    <source>
        <dbReference type="Proteomes" id="UP000629619"/>
    </source>
</evidence>
<accession>A0A919TLE5</accession>
<dbReference type="Proteomes" id="UP000629619">
    <property type="component" value="Unassembled WGS sequence"/>
</dbReference>
<gene>
    <name evidence="2" type="ORF">Asi03nite_38470</name>
</gene>
<feature type="region of interest" description="Disordered" evidence="1">
    <location>
        <begin position="1"/>
        <end position="23"/>
    </location>
</feature>
<name>A0A919TLE5_9ACTN</name>